<evidence type="ECO:0000313" key="7">
    <source>
        <dbReference type="Proteomes" id="UP000319732"/>
    </source>
</evidence>
<keyword evidence="1" id="KW-0805">Transcription regulation</keyword>
<keyword evidence="2 4" id="KW-0238">DNA-binding</keyword>
<dbReference type="Pfam" id="PF00440">
    <property type="entry name" value="TetR_N"/>
    <property type="match status" value="1"/>
</dbReference>
<dbReference type="PROSITE" id="PS50977">
    <property type="entry name" value="HTH_TETR_2"/>
    <property type="match status" value="1"/>
</dbReference>
<evidence type="ECO:0000256" key="3">
    <source>
        <dbReference type="ARBA" id="ARBA00023163"/>
    </source>
</evidence>
<protein>
    <submittedName>
        <fullName evidence="6">TetR/AcrR family transcriptional regulator</fullName>
    </submittedName>
</protein>
<dbReference type="PRINTS" id="PR00455">
    <property type="entry name" value="HTHTETR"/>
</dbReference>
<dbReference type="InterPro" id="IPR001647">
    <property type="entry name" value="HTH_TetR"/>
</dbReference>
<dbReference type="InterPro" id="IPR041669">
    <property type="entry name" value="TetR_C_15"/>
</dbReference>
<dbReference type="SUPFAM" id="SSF46689">
    <property type="entry name" value="Homeodomain-like"/>
    <property type="match status" value="1"/>
</dbReference>
<dbReference type="InterPro" id="IPR009057">
    <property type="entry name" value="Homeodomain-like_sf"/>
</dbReference>
<keyword evidence="7" id="KW-1185">Reference proteome</keyword>
<dbReference type="EMBL" id="VHSG01000019">
    <property type="protein sequence ID" value="TQV72693.1"/>
    <property type="molecule type" value="Genomic_DNA"/>
</dbReference>
<feature type="DNA-binding region" description="H-T-H motif" evidence="4">
    <location>
        <begin position="61"/>
        <end position="80"/>
    </location>
</feature>
<evidence type="ECO:0000256" key="4">
    <source>
        <dbReference type="PROSITE-ProRule" id="PRU00335"/>
    </source>
</evidence>
<dbReference type="Gene3D" id="1.10.357.10">
    <property type="entry name" value="Tetracycline Repressor, domain 2"/>
    <property type="match status" value="1"/>
</dbReference>
<dbReference type="Pfam" id="PF17918">
    <property type="entry name" value="TetR_C_15"/>
    <property type="match status" value="1"/>
</dbReference>
<evidence type="ECO:0000256" key="2">
    <source>
        <dbReference type="ARBA" id="ARBA00023125"/>
    </source>
</evidence>
<dbReference type="PANTHER" id="PTHR30055">
    <property type="entry name" value="HTH-TYPE TRANSCRIPTIONAL REGULATOR RUTR"/>
    <property type="match status" value="1"/>
</dbReference>
<dbReference type="PANTHER" id="PTHR30055:SF234">
    <property type="entry name" value="HTH-TYPE TRANSCRIPTIONAL REGULATOR BETI"/>
    <property type="match status" value="1"/>
</dbReference>
<accession>A0A545T647</accession>
<dbReference type="GO" id="GO:0003700">
    <property type="term" value="F:DNA-binding transcription factor activity"/>
    <property type="evidence" value="ECO:0007669"/>
    <property type="project" value="TreeGrafter"/>
</dbReference>
<evidence type="ECO:0000313" key="6">
    <source>
        <dbReference type="EMBL" id="TQV72693.1"/>
    </source>
</evidence>
<keyword evidence="3" id="KW-0804">Transcription</keyword>
<proteinExistence type="predicted"/>
<dbReference type="Proteomes" id="UP000319732">
    <property type="component" value="Unassembled WGS sequence"/>
</dbReference>
<evidence type="ECO:0000259" key="5">
    <source>
        <dbReference type="PROSITE" id="PS50977"/>
    </source>
</evidence>
<evidence type="ECO:0000256" key="1">
    <source>
        <dbReference type="ARBA" id="ARBA00023015"/>
    </source>
</evidence>
<dbReference type="AlphaFoldDB" id="A0A545T647"/>
<feature type="domain" description="HTH tetR-type" evidence="5">
    <location>
        <begin position="38"/>
        <end position="98"/>
    </location>
</feature>
<dbReference type="GO" id="GO:0000976">
    <property type="term" value="F:transcription cis-regulatory region binding"/>
    <property type="evidence" value="ECO:0007669"/>
    <property type="project" value="TreeGrafter"/>
</dbReference>
<dbReference type="OrthoDB" id="9803107at2"/>
<organism evidence="6 7">
    <name type="scientific">Exilibacterium tricleocarpae</name>
    <dbReference type="NCBI Taxonomy" id="2591008"/>
    <lineage>
        <taxon>Bacteria</taxon>
        <taxon>Pseudomonadati</taxon>
        <taxon>Pseudomonadota</taxon>
        <taxon>Gammaproteobacteria</taxon>
        <taxon>Cellvibrionales</taxon>
        <taxon>Cellvibrionaceae</taxon>
        <taxon>Exilibacterium</taxon>
    </lineage>
</organism>
<name>A0A545T647_9GAMM</name>
<reference evidence="6 7" key="1">
    <citation type="submission" date="2019-06" db="EMBL/GenBank/DDBJ databases">
        <title>Whole genome sequence for Cellvibrionaceae sp. R142.</title>
        <authorList>
            <person name="Wang G."/>
        </authorList>
    </citation>
    <scope>NUCLEOTIDE SEQUENCE [LARGE SCALE GENOMIC DNA]</scope>
    <source>
        <strain evidence="6 7">R142</strain>
    </source>
</reference>
<gene>
    <name evidence="6" type="ORF">FKG94_18570</name>
</gene>
<dbReference type="InterPro" id="IPR050109">
    <property type="entry name" value="HTH-type_TetR-like_transc_reg"/>
</dbReference>
<comment type="caution">
    <text evidence="6">The sequence shown here is derived from an EMBL/GenBank/DDBJ whole genome shotgun (WGS) entry which is preliminary data.</text>
</comment>
<sequence>MLLYGPQKFRVLAFGGRYIQVPKIHYDLKKQPLQDRAKFTVGVLKEAAAHILREQGCEGLTTNKVAEKAGVSIGSLYQYFPSKESLIAEIKRDHFKDLRQSMKAAYESVKDRPLEVIVKAFINASIEAHRLDPPLHKILSGDLSEFKIKENDKSQNAVHALVESLLTERKSELRDDINIPLATRLTYKVIEGVIHDAVLYEPDLLEEERFVDEVHQMVMVYLTGTDSAVN</sequence>